<dbReference type="PROSITE" id="PS50893">
    <property type="entry name" value="ABC_TRANSPORTER_2"/>
    <property type="match status" value="1"/>
</dbReference>
<dbReference type="InterPro" id="IPR036640">
    <property type="entry name" value="ABC1_TM_sf"/>
</dbReference>
<keyword evidence="6" id="KW-0547">Nucleotide-binding</keyword>
<dbReference type="PANTHER" id="PTHR43394">
    <property type="entry name" value="ATP-DEPENDENT PERMEASE MDL1, MITOCHONDRIAL"/>
    <property type="match status" value="1"/>
</dbReference>
<evidence type="ECO:0000313" key="13">
    <source>
        <dbReference type="EMBL" id="SBP00798.1"/>
    </source>
</evidence>
<keyword evidence="7" id="KW-0067">ATP-binding</keyword>
<feature type="transmembrane region" description="Helical" evidence="10">
    <location>
        <begin position="147"/>
        <end position="164"/>
    </location>
</feature>
<feature type="transmembrane region" description="Helical" evidence="10">
    <location>
        <begin position="29"/>
        <end position="51"/>
    </location>
</feature>
<dbReference type="Pfam" id="PF00664">
    <property type="entry name" value="ABC_membrane"/>
    <property type="match status" value="1"/>
</dbReference>
<dbReference type="SUPFAM" id="SSF90123">
    <property type="entry name" value="ABC transporter transmembrane region"/>
    <property type="match status" value="1"/>
</dbReference>
<keyword evidence="3" id="KW-1003">Cell membrane</keyword>
<dbReference type="CDD" id="cd07346">
    <property type="entry name" value="ABC_6TM_exporters"/>
    <property type="match status" value="1"/>
</dbReference>
<dbReference type="SMART" id="SM00382">
    <property type="entry name" value="AAA"/>
    <property type="match status" value="1"/>
</dbReference>
<dbReference type="GO" id="GO:0005886">
    <property type="term" value="C:plasma membrane"/>
    <property type="evidence" value="ECO:0007669"/>
    <property type="project" value="UniProtKB-SubCell"/>
</dbReference>
<dbReference type="PANTHER" id="PTHR43394:SF1">
    <property type="entry name" value="ATP-BINDING CASSETTE SUB-FAMILY B MEMBER 10, MITOCHONDRIAL"/>
    <property type="match status" value="1"/>
</dbReference>
<sequence>MAREILPIADRRQVRAYARRLTLKYPRRLALALVLHGLAAVAGLVVPWQLGALVERIQYGHEVNVAVVAAAIGAFLLLQGVLIRYAVLASARLGEKVLAELREEFVDQVLGLPLSTVERAGSGDLITRTSRDVDALSRTVRHAVPETLIAIVTFVITIGALMLVSPLLMLPMLAAGPVLWIATRWYLRRARDGYLRENAAYADVTEGLAETVEGARAVEALGLRERRRERTDRDIARSYAAERYTLGLRTTWYPAVELGYVIPVVAALLVGGLFYTNSWVTLDQVVTATLLAQQLIDPLDRFLMWVDELQVGAASMARLLGVANVSDDRTVTSARPSGELLEASGVRYAYREGRDVLHDVSLTVQPGERLAMVGPSGAGKSTLGRLLAGIHGPRTGSVTVGGVPLVHLPLDDLRGHVALVTQEHHVFKGTLRDNLLIARPDSTDAAVLKALEAVDALDWVRGLPDGLDTEVGSGGLAVPPAQAQQLALARLVLADPHTLVLDEATSLIDPRAARHLERSLAAVLEGRTVIAIAHRLYTAHDADRVAVVEDGRISELGSHEELVAEGGSYAALWSSWHGSPSRTS</sequence>
<gene>
    <name evidence="13" type="ORF">BN4615_P10314</name>
</gene>
<dbReference type="GO" id="GO:0005524">
    <property type="term" value="F:ATP binding"/>
    <property type="evidence" value="ECO:0007669"/>
    <property type="project" value="UniProtKB-KW"/>
</dbReference>
<evidence type="ECO:0000259" key="12">
    <source>
        <dbReference type="PROSITE" id="PS50929"/>
    </source>
</evidence>
<evidence type="ECO:0000256" key="10">
    <source>
        <dbReference type="SAM" id="Phobius"/>
    </source>
</evidence>
<dbReference type="InterPro" id="IPR011527">
    <property type="entry name" value="ABC1_TM_dom"/>
</dbReference>
<evidence type="ECO:0000256" key="5">
    <source>
        <dbReference type="ARBA" id="ARBA00022692"/>
    </source>
</evidence>
<dbReference type="Gene3D" id="1.20.1560.10">
    <property type="entry name" value="ABC transporter type 1, transmembrane domain"/>
    <property type="match status" value="1"/>
</dbReference>
<dbReference type="SUPFAM" id="SSF52540">
    <property type="entry name" value="P-loop containing nucleoside triphosphate hydrolases"/>
    <property type="match status" value="1"/>
</dbReference>
<dbReference type="EMBL" id="LT559118">
    <property type="protein sequence ID" value="SBP00798.1"/>
    <property type="molecule type" value="Genomic_DNA"/>
</dbReference>
<evidence type="ECO:0000256" key="7">
    <source>
        <dbReference type="ARBA" id="ARBA00022840"/>
    </source>
</evidence>
<proteinExistence type="predicted"/>
<dbReference type="GO" id="GO:0015421">
    <property type="term" value="F:ABC-type oligopeptide transporter activity"/>
    <property type="evidence" value="ECO:0007669"/>
    <property type="project" value="TreeGrafter"/>
</dbReference>
<evidence type="ECO:0000256" key="3">
    <source>
        <dbReference type="ARBA" id="ARBA00022475"/>
    </source>
</evidence>
<keyword evidence="2" id="KW-0813">Transport</keyword>
<dbReference type="InterPro" id="IPR039421">
    <property type="entry name" value="Type_1_exporter"/>
</dbReference>
<dbReference type="Gene3D" id="3.40.50.300">
    <property type="entry name" value="P-loop containing nucleotide triphosphate hydrolases"/>
    <property type="match status" value="1"/>
</dbReference>
<evidence type="ECO:0000256" key="8">
    <source>
        <dbReference type="ARBA" id="ARBA00022989"/>
    </source>
</evidence>
<keyword evidence="5 10" id="KW-0812">Transmembrane</keyword>
<organism evidence="13">
    <name type="scientific">Nonomuraea gerenzanensis</name>
    <dbReference type="NCBI Taxonomy" id="93944"/>
    <lineage>
        <taxon>Bacteria</taxon>
        <taxon>Bacillati</taxon>
        <taxon>Actinomycetota</taxon>
        <taxon>Actinomycetes</taxon>
        <taxon>Streptosporangiales</taxon>
        <taxon>Streptosporangiaceae</taxon>
        <taxon>Nonomuraea</taxon>
    </lineage>
</organism>
<evidence type="ECO:0000256" key="4">
    <source>
        <dbReference type="ARBA" id="ARBA00022519"/>
    </source>
</evidence>
<name>A0A1M4EPN9_9ACTN</name>
<feature type="transmembrane region" description="Helical" evidence="10">
    <location>
        <begin position="63"/>
        <end position="87"/>
    </location>
</feature>
<keyword evidence="8 10" id="KW-1133">Transmembrane helix</keyword>
<dbReference type="AlphaFoldDB" id="A0A1M4EPN9"/>
<evidence type="ECO:0000256" key="9">
    <source>
        <dbReference type="ARBA" id="ARBA00023136"/>
    </source>
</evidence>
<keyword evidence="4" id="KW-0997">Cell inner membrane</keyword>
<keyword evidence="9 10" id="KW-0472">Membrane</keyword>
<feature type="domain" description="ABC transporter" evidence="11">
    <location>
        <begin position="341"/>
        <end position="575"/>
    </location>
</feature>
<dbReference type="InterPro" id="IPR027417">
    <property type="entry name" value="P-loop_NTPase"/>
</dbReference>
<evidence type="ECO:0000256" key="2">
    <source>
        <dbReference type="ARBA" id="ARBA00022448"/>
    </source>
</evidence>
<dbReference type="InterPro" id="IPR003439">
    <property type="entry name" value="ABC_transporter-like_ATP-bd"/>
</dbReference>
<accession>A0A1M4EPN9</accession>
<dbReference type="Pfam" id="PF00005">
    <property type="entry name" value="ABC_tran"/>
    <property type="match status" value="1"/>
</dbReference>
<protein>
    <submittedName>
        <fullName evidence="13">Putative ABC iron siderophore transporter, fused permease and ATPase domains</fullName>
    </submittedName>
</protein>
<evidence type="ECO:0000259" key="11">
    <source>
        <dbReference type="PROSITE" id="PS50893"/>
    </source>
</evidence>
<dbReference type="PROSITE" id="PS50929">
    <property type="entry name" value="ABC_TM1F"/>
    <property type="match status" value="1"/>
</dbReference>
<evidence type="ECO:0000256" key="1">
    <source>
        <dbReference type="ARBA" id="ARBA00004651"/>
    </source>
</evidence>
<comment type="subcellular location">
    <subcellularLocation>
        <location evidence="1">Cell membrane</location>
        <topology evidence="1">Multi-pass membrane protein</topology>
    </subcellularLocation>
</comment>
<dbReference type="InterPro" id="IPR003593">
    <property type="entry name" value="AAA+_ATPase"/>
</dbReference>
<dbReference type="RefSeq" id="WP_225269354.1">
    <property type="nucleotide sequence ID" value="NZ_CP084058.1"/>
</dbReference>
<dbReference type="FunFam" id="3.40.50.300:FF:001001">
    <property type="entry name" value="Multidrug ABC transporter ATP-binding protein"/>
    <property type="match status" value="1"/>
</dbReference>
<reference evidence="13" key="1">
    <citation type="submission" date="2016-04" db="EMBL/GenBank/DDBJ databases">
        <authorList>
            <person name="Evans L.H."/>
            <person name="Alamgir A."/>
            <person name="Owens N."/>
            <person name="Weber N.D."/>
            <person name="Virtaneva K."/>
            <person name="Barbian K."/>
            <person name="Babar A."/>
            <person name="Rosenke K."/>
        </authorList>
    </citation>
    <scope>NUCLEOTIDE SEQUENCE</scope>
    <source>
        <strain evidence="13">Nono1</strain>
    </source>
</reference>
<feature type="domain" description="ABC transmembrane type-1" evidence="12">
    <location>
        <begin position="30"/>
        <end position="310"/>
    </location>
</feature>
<dbReference type="GO" id="GO:0016887">
    <property type="term" value="F:ATP hydrolysis activity"/>
    <property type="evidence" value="ECO:0007669"/>
    <property type="project" value="InterPro"/>
</dbReference>
<evidence type="ECO:0000256" key="6">
    <source>
        <dbReference type="ARBA" id="ARBA00022741"/>
    </source>
</evidence>